<dbReference type="InterPro" id="IPR038085">
    <property type="entry name" value="Rnp2-like_sf"/>
</dbReference>
<dbReference type="SUPFAM" id="SSF160350">
    <property type="entry name" value="Rnp2-like"/>
    <property type="match status" value="1"/>
</dbReference>
<accession>A0A7C5Q3G4</accession>
<protein>
    <submittedName>
        <fullName evidence="2">Uncharacterized protein</fullName>
    </submittedName>
</protein>
<sequence>MSGRLVRLKRRYVAVKPSSNASPENVSDAVRQCFFELYGKTGFSQSGLRKGTAGSTVFFSCYSEWVPKLVLAISLVREVGGVRTVLKTVGVSGTVSGLKKHL</sequence>
<gene>
    <name evidence="2" type="ORF">ENM11_01355</name>
</gene>
<proteinExistence type="predicted"/>
<dbReference type="InterPro" id="IPR002759">
    <property type="entry name" value="Pop5/Rpp14/Rnp2-like"/>
</dbReference>
<dbReference type="AlphaFoldDB" id="A0A7C5Q3G4"/>
<reference evidence="2" key="1">
    <citation type="journal article" date="2020" name="mSystems">
        <title>Genome- and Community-Level Interaction Insights into Carbon Utilization and Element Cycling Functions of Hydrothermarchaeota in Hydrothermal Sediment.</title>
        <authorList>
            <person name="Zhou Z."/>
            <person name="Liu Y."/>
            <person name="Xu W."/>
            <person name="Pan J."/>
            <person name="Luo Z.H."/>
            <person name="Li M."/>
        </authorList>
    </citation>
    <scope>NUCLEOTIDE SEQUENCE [LARGE SCALE GENOMIC DNA]</scope>
    <source>
        <strain evidence="2">SpSt-1056</strain>
    </source>
</reference>
<dbReference type="EMBL" id="DRWN01000013">
    <property type="protein sequence ID" value="HHK67789.1"/>
    <property type="molecule type" value="Genomic_DNA"/>
</dbReference>
<organism evidence="2">
    <name type="scientific">Caldiarchaeum subterraneum</name>
    <dbReference type="NCBI Taxonomy" id="311458"/>
    <lineage>
        <taxon>Archaea</taxon>
        <taxon>Nitrososphaerota</taxon>
        <taxon>Candidatus Caldarchaeales</taxon>
        <taxon>Candidatus Caldarchaeaceae</taxon>
        <taxon>Candidatus Caldarchaeum</taxon>
    </lineage>
</organism>
<dbReference type="Pfam" id="PF01900">
    <property type="entry name" value="RNase_P_Rpp14"/>
    <property type="match status" value="1"/>
</dbReference>
<evidence type="ECO:0000256" key="1">
    <source>
        <dbReference type="ARBA" id="ARBA00022694"/>
    </source>
</evidence>
<evidence type="ECO:0000313" key="2">
    <source>
        <dbReference type="EMBL" id="HHK67789.1"/>
    </source>
</evidence>
<dbReference type="GO" id="GO:0001682">
    <property type="term" value="P:tRNA 5'-leader removal"/>
    <property type="evidence" value="ECO:0007669"/>
    <property type="project" value="InterPro"/>
</dbReference>
<comment type="caution">
    <text evidence="2">The sequence shown here is derived from an EMBL/GenBank/DDBJ whole genome shotgun (WGS) entry which is preliminary data.</text>
</comment>
<dbReference type="Gene3D" id="3.30.70.3250">
    <property type="entry name" value="Ribonuclease P, Pop5 subunit"/>
    <property type="match status" value="1"/>
</dbReference>
<keyword evidence="1" id="KW-0819">tRNA processing</keyword>
<name>A0A7C5Q3G4_CALS0</name>
<dbReference type="GO" id="GO:0030677">
    <property type="term" value="C:ribonuclease P complex"/>
    <property type="evidence" value="ECO:0007669"/>
    <property type="project" value="InterPro"/>
</dbReference>